<comment type="caution">
    <text evidence="2">The sequence shown here is derived from an EMBL/GenBank/DDBJ whole genome shotgun (WGS) entry which is preliminary data.</text>
</comment>
<dbReference type="Proteomes" id="UP000249396">
    <property type="component" value="Unassembled WGS sequence"/>
</dbReference>
<keyword evidence="1" id="KW-1133">Transmembrane helix</keyword>
<evidence type="ECO:0000256" key="1">
    <source>
        <dbReference type="SAM" id="Phobius"/>
    </source>
</evidence>
<keyword evidence="1" id="KW-0812">Transmembrane</keyword>
<proteinExistence type="predicted"/>
<gene>
    <name evidence="2" type="ORF">DM484_25920</name>
</gene>
<evidence type="ECO:0000313" key="3">
    <source>
        <dbReference type="Proteomes" id="UP000249396"/>
    </source>
</evidence>
<name>A0A2W4QMN2_9GAMM</name>
<evidence type="ECO:0000313" key="2">
    <source>
        <dbReference type="EMBL" id="PZN71659.1"/>
    </source>
</evidence>
<accession>A0A2W4QMN2</accession>
<feature type="transmembrane region" description="Helical" evidence="1">
    <location>
        <begin position="6"/>
        <end position="23"/>
    </location>
</feature>
<reference evidence="2 3" key="1">
    <citation type="journal article" date="2018" name="Aquat. Microb. Ecol.">
        <title>Gammaproteobacterial methanotrophs dominate.</title>
        <authorList>
            <person name="Rissanen A.J."/>
            <person name="Saarenheimo J."/>
            <person name="Tiirola M."/>
            <person name="Peura S."/>
            <person name="Aalto S.L."/>
            <person name="Karvinen A."/>
            <person name="Nykanen H."/>
        </authorList>
    </citation>
    <scope>NUCLEOTIDE SEQUENCE [LARGE SCALE GENOMIC DNA]</scope>
    <source>
        <strain evidence="2">AMbin10</strain>
    </source>
</reference>
<dbReference type="AlphaFoldDB" id="A0A2W4QMN2"/>
<dbReference type="EMBL" id="QJPH01000513">
    <property type="protein sequence ID" value="PZN71659.1"/>
    <property type="molecule type" value="Genomic_DNA"/>
</dbReference>
<sequence length="104" mass="11245">MLTELLIGNLISIILGSVMWVYANKQINNNMETSPHKMILLISDSVSTLIRATVKIIPIWLLISLLAIVVAVAIAMPSIKSSILFVLSCLMALAAIVSSKIVAR</sequence>
<organism evidence="2 3">
    <name type="scientific">Candidatus Methylumidiphilus alinenensis</name>
    <dbReference type="NCBI Taxonomy" id="2202197"/>
    <lineage>
        <taxon>Bacteria</taxon>
        <taxon>Pseudomonadati</taxon>
        <taxon>Pseudomonadota</taxon>
        <taxon>Gammaproteobacteria</taxon>
        <taxon>Methylococcales</taxon>
        <taxon>Candidatus Methylumidiphilus</taxon>
    </lineage>
</organism>
<keyword evidence="1" id="KW-0472">Membrane</keyword>
<feature type="transmembrane region" description="Helical" evidence="1">
    <location>
        <begin position="57"/>
        <end position="76"/>
    </location>
</feature>
<protein>
    <submittedName>
        <fullName evidence="2">Uncharacterized protein</fullName>
    </submittedName>
</protein>
<feature type="transmembrane region" description="Helical" evidence="1">
    <location>
        <begin position="82"/>
        <end position="103"/>
    </location>
</feature>